<dbReference type="GO" id="GO:0000160">
    <property type="term" value="P:phosphorelay signal transduction system"/>
    <property type="evidence" value="ECO:0007669"/>
    <property type="project" value="InterPro"/>
</dbReference>
<feature type="domain" description="Response regulatory" evidence="2">
    <location>
        <begin position="17"/>
        <end position="135"/>
    </location>
</feature>
<proteinExistence type="predicted"/>
<reference evidence="3" key="1">
    <citation type="journal article" date="2015" name="Nature">
        <title>Complex archaea that bridge the gap between prokaryotes and eukaryotes.</title>
        <authorList>
            <person name="Spang A."/>
            <person name="Saw J.H."/>
            <person name="Jorgensen S.L."/>
            <person name="Zaremba-Niedzwiedzka K."/>
            <person name="Martijn J."/>
            <person name="Lind A.E."/>
            <person name="van Eijk R."/>
            <person name="Schleper C."/>
            <person name="Guy L."/>
            <person name="Ettema T.J."/>
        </authorList>
    </citation>
    <scope>NUCLEOTIDE SEQUENCE</scope>
</reference>
<comment type="caution">
    <text evidence="3">The sequence shown here is derived from an EMBL/GenBank/DDBJ whole genome shotgun (WGS) entry which is preliminary data.</text>
</comment>
<dbReference type="PANTHER" id="PTHR44591">
    <property type="entry name" value="STRESS RESPONSE REGULATOR PROTEIN 1"/>
    <property type="match status" value="1"/>
</dbReference>
<dbReference type="InterPro" id="IPR001789">
    <property type="entry name" value="Sig_transdc_resp-reg_receiver"/>
</dbReference>
<organism evidence="3">
    <name type="scientific">marine sediment metagenome</name>
    <dbReference type="NCBI Taxonomy" id="412755"/>
    <lineage>
        <taxon>unclassified sequences</taxon>
        <taxon>metagenomes</taxon>
        <taxon>ecological metagenomes</taxon>
    </lineage>
</organism>
<accession>A0A0F9H058</accession>
<keyword evidence="1" id="KW-0597">Phosphoprotein</keyword>
<evidence type="ECO:0000256" key="1">
    <source>
        <dbReference type="ARBA" id="ARBA00022553"/>
    </source>
</evidence>
<dbReference type="PROSITE" id="PS50110">
    <property type="entry name" value="RESPONSE_REGULATORY"/>
    <property type="match status" value="1"/>
</dbReference>
<dbReference type="PANTHER" id="PTHR44591:SF25">
    <property type="entry name" value="CHEMOTAXIS TWO-COMPONENT RESPONSE REGULATOR"/>
    <property type="match status" value="1"/>
</dbReference>
<dbReference type="Pfam" id="PF00072">
    <property type="entry name" value="Response_reg"/>
    <property type="match status" value="1"/>
</dbReference>
<dbReference type="Gene3D" id="3.40.50.2300">
    <property type="match status" value="1"/>
</dbReference>
<dbReference type="InterPro" id="IPR050595">
    <property type="entry name" value="Bact_response_regulator"/>
</dbReference>
<dbReference type="SUPFAM" id="SSF52172">
    <property type="entry name" value="CheY-like"/>
    <property type="match status" value="1"/>
</dbReference>
<evidence type="ECO:0000259" key="2">
    <source>
        <dbReference type="PROSITE" id="PS50110"/>
    </source>
</evidence>
<name>A0A0F9H058_9ZZZZ</name>
<gene>
    <name evidence="3" type="ORF">LCGC14_1764190</name>
</gene>
<dbReference type="InterPro" id="IPR011006">
    <property type="entry name" value="CheY-like_superfamily"/>
</dbReference>
<protein>
    <recommendedName>
        <fullName evidence="2">Response regulatory domain-containing protein</fullName>
    </recommendedName>
</protein>
<sequence>MTEEQIERPNEANGGLNVLVVDDSSVARAMIIKTLRMAELPLSEIREAANGQDALAAIEEHWIDLVLADINMPVMGGDEMIDRIRDNPGWADLAVIVISTDGNRPRIEKLVHQGVMFLRKPFTPETLSDVVTELLEISYVQ</sequence>
<dbReference type="AlphaFoldDB" id="A0A0F9H058"/>
<dbReference type="EMBL" id="LAZR01016453">
    <property type="protein sequence ID" value="KKM04440.1"/>
    <property type="molecule type" value="Genomic_DNA"/>
</dbReference>
<dbReference type="SMART" id="SM00448">
    <property type="entry name" value="REC"/>
    <property type="match status" value="1"/>
</dbReference>
<evidence type="ECO:0000313" key="3">
    <source>
        <dbReference type="EMBL" id="KKM04440.1"/>
    </source>
</evidence>